<dbReference type="PANTHER" id="PTHR22924">
    <property type="entry name" value="LEGHEMOGLOBIN-RELATED"/>
    <property type="match status" value="1"/>
</dbReference>
<keyword evidence="11" id="KW-0539">Nucleus</keyword>
<evidence type="ECO:0000256" key="4">
    <source>
        <dbReference type="ARBA" id="ARBA00007609"/>
    </source>
</evidence>
<dbReference type="InterPro" id="IPR009050">
    <property type="entry name" value="Globin-like_sf"/>
</dbReference>
<dbReference type="Gene3D" id="1.10.490.10">
    <property type="entry name" value="Globins"/>
    <property type="match status" value="1"/>
</dbReference>
<evidence type="ECO:0000256" key="5">
    <source>
        <dbReference type="ARBA" id="ARBA00011738"/>
    </source>
</evidence>
<comment type="similarity">
    <text evidence="4 13">Belongs to the plant globin family.</text>
</comment>
<evidence type="ECO:0000256" key="3">
    <source>
        <dbReference type="ARBA" id="ARBA00004496"/>
    </source>
</evidence>
<dbReference type="InterPro" id="IPR000971">
    <property type="entry name" value="Globin"/>
</dbReference>
<dbReference type="SUPFAM" id="SSF46458">
    <property type="entry name" value="Globin-like"/>
    <property type="match status" value="1"/>
</dbReference>
<evidence type="ECO:0000256" key="13">
    <source>
        <dbReference type="RuleBase" id="RU000625"/>
    </source>
</evidence>
<dbReference type="Pfam" id="PF00042">
    <property type="entry name" value="Globin"/>
    <property type="match status" value="1"/>
</dbReference>
<sequence>MSGSHSKVRVTQTVACLLPGCVKQRILNFCALVVVSLEEPTMASSIGAAPVSVAPETAHGAEKVYSKESVALVKQSWELLKVDAQANAVAFFKEVFEIAPAAKGFFSFMQDTSIPFEDNPKVKFHALQVFKLTGDAAAQLGEKGAYELLQSRLHSLAAKHLSKGVQDAHFEVVKEALLRTIAAGLPDLWSPALKQAWADAYDALATTLKNEMHAQAAAAAAKSHT</sequence>
<evidence type="ECO:0000256" key="11">
    <source>
        <dbReference type="ARBA" id="ARBA00023242"/>
    </source>
</evidence>
<organism evidence="15">
    <name type="scientific">Physcomitrium patens</name>
    <name type="common">Spreading-leaved earth moss</name>
    <name type="synonym">Physcomitrella patens</name>
    <dbReference type="NCBI Taxonomy" id="3218"/>
    <lineage>
        <taxon>Eukaryota</taxon>
        <taxon>Viridiplantae</taxon>
        <taxon>Streptophyta</taxon>
        <taxon>Embryophyta</taxon>
        <taxon>Bryophyta</taxon>
        <taxon>Bryophytina</taxon>
        <taxon>Bryopsida</taxon>
        <taxon>Funariidae</taxon>
        <taxon>Funariales</taxon>
        <taxon>Funariaceae</taxon>
        <taxon>Physcomitrium</taxon>
    </lineage>
</organism>
<comment type="subcellular location">
    <subcellularLocation>
        <location evidence="3">Cytoplasm</location>
    </subcellularLocation>
    <subcellularLocation>
        <location evidence="2">Nucleus</location>
    </subcellularLocation>
</comment>
<dbReference type="Proteomes" id="UP000006727">
    <property type="component" value="Chromosome 26"/>
</dbReference>
<evidence type="ECO:0000256" key="1">
    <source>
        <dbReference type="ARBA" id="ARBA00001970"/>
    </source>
</evidence>
<proteinExistence type="inferred from homology"/>
<evidence type="ECO:0000313" key="16">
    <source>
        <dbReference type="EnsemblPlants" id="Pp3c26_2330V3.1"/>
    </source>
</evidence>
<dbReference type="PROSITE" id="PS00208">
    <property type="entry name" value="PLANT_GLOBIN"/>
    <property type="match status" value="1"/>
</dbReference>
<dbReference type="STRING" id="3218.A0A2K1IBL1"/>
<keyword evidence="6" id="KW-0963">Cytoplasm</keyword>
<dbReference type="GO" id="GO:0020037">
    <property type="term" value="F:heme binding"/>
    <property type="evidence" value="ECO:0007669"/>
    <property type="project" value="InterPro"/>
</dbReference>
<dbReference type="GO" id="GO:0016491">
    <property type="term" value="F:oxidoreductase activity"/>
    <property type="evidence" value="ECO:0007669"/>
    <property type="project" value="UniProtKB-KW"/>
</dbReference>
<comment type="cofactor">
    <cofactor evidence="1">
        <name>heme b</name>
        <dbReference type="ChEBI" id="CHEBI:60344"/>
    </cofactor>
</comment>
<dbReference type="PROSITE" id="PS01033">
    <property type="entry name" value="GLOBIN"/>
    <property type="match status" value="1"/>
</dbReference>
<dbReference type="InterPro" id="IPR001032">
    <property type="entry name" value="Leghaemoglobin-like"/>
</dbReference>
<evidence type="ECO:0000256" key="7">
    <source>
        <dbReference type="ARBA" id="ARBA00022617"/>
    </source>
</evidence>
<dbReference type="RefSeq" id="XP_024366256.1">
    <property type="nucleotide sequence ID" value="XM_024510488.2"/>
</dbReference>
<dbReference type="GO" id="GO:0019825">
    <property type="term" value="F:oxygen binding"/>
    <property type="evidence" value="ECO:0007669"/>
    <property type="project" value="InterPro"/>
</dbReference>
<evidence type="ECO:0000256" key="8">
    <source>
        <dbReference type="ARBA" id="ARBA00022723"/>
    </source>
</evidence>
<keyword evidence="10 13" id="KW-0408">Iron</keyword>
<reference evidence="15 17" key="2">
    <citation type="journal article" date="2018" name="Plant J.">
        <title>The Physcomitrella patens chromosome-scale assembly reveals moss genome structure and evolution.</title>
        <authorList>
            <person name="Lang D."/>
            <person name="Ullrich K.K."/>
            <person name="Murat F."/>
            <person name="Fuchs J."/>
            <person name="Jenkins J."/>
            <person name="Haas F.B."/>
            <person name="Piednoel M."/>
            <person name="Gundlach H."/>
            <person name="Van Bel M."/>
            <person name="Meyberg R."/>
            <person name="Vives C."/>
            <person name="Morata J."/>
            <person name="Symeonidi A."/>
            <person name="Hiss M."/>
            <person name="Muchero W."/>
            <person name="Kamisugi Y."/>
            <person name="Saleh O."/>
            <person name="Blanc G."/>
            <person name="Decker E.L."/>
            <person name="van Gessel N."/>
            <person name="Grimwood J."/>
            <person name="Hayes R.D."/>
            <person name="Graham S.W."/>
            <person name="Gunter L.E."/>
            <person name="McDaniel S.F."/>
            <person name="Hoernstein S.N.W."/>
            <person name="Larsson A."/>
            <person name="Li F.W."/>
            <person name="Perroud P.F."/>
            <person name="Phillips J."/>
            <person name="Ranjan P."/>
            <person name="Rokshar D.S."/>
            <person name="Rothfels C.J."/>
            <person name="Schneider L."/>
            <person name="Shu S."/>
            <person name="Stevenson D.W."/>
            <person name="Thummler F."/>
            <person name="Tillich M."/>
            <person name="Villarreal Aguilar J.C."/>
            <person name="Widiez T."/>
            <person name="Wong G.K."/>
            <person name="Wymore A."/>
            <person name="Zhang Y."/>
            <person name="Zimmer A.D."/>
            <person name="Quatrano R.S."/>
            <person name="Mayer K.F.X."/>
            <person name="Goodstein D."/>
            <person name="Casacuberta J.M."/>
            <person name="Vandepoele K."/>
            <person name="Reski R."/>
            <person name="Cuming A.C."/>
            <person name="Tuskan G.A."/>
            <person name="Maumus F."/>
            <person name="Salse J."/>
            <person name="Schmutz J."/>
            <person name="Rensing S.A."/>
        </authorList>
    </citation>
    <scope>NUCLEOTIDE SEQUENCE [LARGE SCALE GENOMIC DNA]</scope>
    <source>
        <strain evidence="16 17">cv. Gransden 2004</strain>
    </source>
</reference>
<reference evidence="15 17" key="1">
    <citation type="journal article" date="2008" name="Science">
        <title>The Physcomitrella genome reveals evolutionary insights into the conquest of land by plants.</title>
        <authorList>
            <person name="Rensing S."/>
            <person name="Lang D."/>
            <person name="Zimmer A."/>
            <person name="Terry A."/>
            <person name="Salamov A."/>
            <person name="Shapiro H."/>
            <person name="Nishiyama T."/>
            <person name="Perroud P.-F."/>
            <person name="Lindquist E."/>
            <person name="Kamisugi Y."/>
            <person name="Tanahashi T."/>
            <person name="Sakakibara K."/>
            <person name="Fujita T."/>
            <person name="Oishi K."/>
            <person name="Shin-I T."/>
            <person name="Kuroki Y."/>
            <person name="Toyoda A."/>
            <person name="Suzuki Y."/>
            <person name="Hashimoto A."/>
            <person name="Yamaguchi K."/>
            <person name="Sugano A."/>
            <person name="Kohara Y."/>
            <person name="Fujiyama A."/>
            <person name="Anterola A."/>
            <person name="Aoki S."/>
            <person name="Ashton N."/>
            <person name="Barbazuk W.B."/>
            <person name="Barker E."/>
            <person name="Bennetzen J."/>
            <person name="Bezanilla M."/>
            <person name="Blankenship R."/>
            <person name="Cho S.H."/>
            <person name="Dutcher S."/>
            <person name="Estelle M."/>
            <person name="Fawcett J.A."/>
            <person name="Gundlach H."/>
            <person name="Hanada K."/>
            <person name="Heyl A."/>
            <person name="Hicks K.A."/>
            <person name="Hugh J."/>
            <person name="Lohr M."/>
            <person name="Mayer K."/>
            <person name="Melkozernov A."/>
            <person name="Murata T."/>
            <person name="Nelson D."/>
            <person name="Pils B."/>
            <person name="Prigge M."/>
            <person name="Reiss B."/>
            <person name="Renner T."/>
            <person name="Rombauts S."/>
            <person name="Rushton P."/>
            <person name="Sanderfoot A."/>
            <person name="Schween G."/>
            <person name="Shiu S.-H."/>
            <person name="Stueber K."/>
            <person name="Theodoulou F.L."/>
            <person name="Tu H."/>
            <person name="Van de Peer Y."/>
            <person name="Verrier P.J."/>
            <person name="Waters E."/>
            <person name="Wood A."/>
            <person name="Yang L."/>
            <person name="Cove D."/>
            <person name="Cuming A."/>
            <person name="Hasebe M."/>
            <person name="Lucas S."/>
            <person name="Mishler D.B."/>
            <person name="Reski R."/>
            <person name="Grigoriev I."/>
            <person name="Quatrano R.S."/>
            <person name="Boore J.L."/>
        </authorList>
    </citation>
    <scope>NUCLEOTIDE SEQUENCE [LARGE SCALE GENOMIC DNA]</scope>
    <source>
        <strain evidence="16 17">cv. Gransden 2004</strain>
    </source>
</reference>
<reference evidence="16" key="3">
    <citation type="submission" date="2020-12" db="UniProtKB">
        <authorList>
            <consortium name="EnsemblPlants"/>
        </authorList>
    </citation>
    <scope>IDENTIFICATION</scope>
</reference>
<dbReference type="AlphaFoldDB" id="A0A2K1IBL1"/>
<comment type="subunit">
    <text evidence="5">Homodimer.</text>
</comment>
<accession>A0A2K1IBL1</accession>
<dbReference type="GO" id="GO:0005737">
    <property type="term" value="C:cytoplasm"/>
    <property type="evidence" value="ECO:0007669"/>
    <property type="project" value="UniProtKB-SubCell"/>
</dbReference>
<keyword evidence="7 13" id="KW-0349">Heme</keyword>
<dbReference type="PRINTS" id="PR00188">
    <property type="entry name" value="PLANTGLOBIN"/>
</dbReference>
<protein>
    <recommendedName>
        <fullName evidence="14">Globin domain-containing protein</fullName>
    </recommendedName>
</protein>
<dbReference type="PaxDb" id="3218-PP1S660_1V6.1"/>
<evidence type="ECO:0000259" key="14">
    <source>
        <dbReference type="PROSITE" id="PS01033"/>
    </source>
</evidence>
<dbReference type="Gramene" id="Pp3c26_2330V3.1">
    <property type="protein sequence ID" value="Pp3c26_2330V3.1"/>
    <property type="gene ID" value="Pp3c26_2330"/>
</dbReference>
<name>A0A2K1IBL1_PHYPA</name>
<evidence type="ECO:0000256" key="6">
    <source>
        <dbReference type="ARBA" id="ARBA00022490"/>
    </source>
</evidence>
<dbReference type="GO" id="GO:0046872">
    <property type="term" value="F:metal ion binding"/>
    <property type="evidence" value="ECO:0007669"/>
    <property type="project" value="UniProtKB-KW"/>
</dbReference>
<dbReference type="PANTHER" id="PTHR22924:SF98">
    <property type="entry name" value="NON-SYMBIOTIC HEMOGLOBIN 3"/>
    <property type="match status" value="1"/>
</dbReference>
<keyword evidence="17" id="KW-1185">Reference proteome</keyword>
<evidence type="ECO:0000256" key="2">
    <source>
        <dbReference type="ARBA" id="ARBA00004123"/>
    </source>
</evidence>
<dbReference type="InterPro" id="IPR019824">
    <property type="entry name" value="Leghaemoglobin_Fe_BS"/>
</dbReference>
<comment type="catalytic activity">
    <reaction evidence="12">
        <text>Fe(III)-heme b-[protein] + nitric oxide + H2O = Fe(II)-heme b-[protein] + nitrite + 2 H(+)</text>
        <dbReference type="Rhea" id="RHEA:77711"/>
        <dbReference type="Rhea" id="RHEA-COMP:18975"/>
        <dbReference type="Rhea" id="RHEA-COMP:18976"/>
        <dbReference type="ChEBI" id="CHEBI:15377"/>
        <dbReference type="ChEBI" id="CHEBI:15378"/>
        <dbReference type="ChEBI" id="CHEBI:16301"/>
        <dbReference type="ChEBI" id="CHEBI:16480"/>
        <dbReference type="ChEBI" id="CHEBI:55376"/>
        <dbReference type="ChEBI" id="CHEBI:60344"/>
    </reaction>
    <physiologicalReaction direction="right-to-left" evidence="12">
        <dbReference type="Rhea" id="RHEA:77713"/>
    </physiologicalReaction>
</comment>
<dbReference type="FunCoup" id="A0A2K1IBL1">
    <property type="interactions" value="310"/>
</dbReference>
<keyword evidence="9" id="KW-0560">Oxidoreductase</keyword>
<evidence type="ECO:0000256" key="10">
    <source>
        <dbReference type="ARBA" id="ARBA00023004"/>
    </source>
</evidence>
<dbReference type="InterPro" id="IPR012292">
    <property type="entry name" value="Globin/Proto"/>
</dbReference>
<dbReference type="EMBL" id="ABEU02000026">
    <property type="protein sequence ID" value="PNR26654.1"/>
    <property type="molecule type" value="Genomic_DNA"/>
</dbReference>
<dbReference type="GeneID" id="112277778"/>
<evidence type="ECO:0000256" key="12">
    <source>
        <dbReference type="ARBA" id="ARBA00048118"/>
    </source>
</evidence>
<feature type="domain" description="Globin" evidence="14">
    <location>
        <begin position="64"/>
        <end position="213"/>
    </location>
</feature>
<dbReference type="EnsemblPlants" id="Pp3c26_2330V3.4">
    <property type="protein sequence ID" value="Pp3c26_2330V3.4"/>
    <property type="gene ID" value="Pp3c26_2330"/>
</dbReference>
<dbReference type="EnsemblPlants" id="Pp3c26_2330V3.1">
    <property type="protein sequence ID" value="Pp3c26_2330V3.1"/>
    <property type="gene ID" value="Pp3c26_2330"/>
</dbReference>
<dbReference type="OrthoDB" id="436496at2759"/>
<evidence type="ECO:0000256" key="9">
    <source>
        <dbReference type="ARBA" id="ARBA00023002"/>
    </source>
</evidence>
<dbReference type="OMA" id="WIRESWN"/>
<keyword evidence="8 13" id="KW-0479">Metal-binding</keyword>
<dbReference type="Gramene" id="Pp3c26_2330V3.4">
    <property type="protein sequence ID" value="Pp3c26_2330V3.4"/>
    <property type="gene ID" value="Pp3c26_2330"/>
</dbReference>
<dbReference type="KEGG" id="ppp:112277778"/>
<dbReference type="GO" id="GO:0005634">
    <property type="term" value="C:nucleus"/>
    <property type="evidence" value="ECO:0007669"/>
    <property type="project" value="UniProtKB-SubCell"/>
</dbReference>
<gene>
    <name evidence="16" type="primary">LOC112277778</name>
    <name evidence="15" type="ORF">PHYPA_030135</name>
</gene>
<evidence type="ECO:0000313" key="15">
    <source>
        <dbReference type="EMBL" id="PNR26654.1"/>
    </source>
</evidence>
<evidence type="ECO:0000313" key="17">
    <source>
        <dbReference type="Proteomes" id="UP000006727"/>
    </source>
</evidence>